<reference evidence="2 3" key="1">
    <citation type="submission" date="2023-05" db="EMBL/GenBank/DDBJ databases">
        <title>B98-5 Cell Line De Novo Hybrid Assembly: An Optical Mapping Approach.</title>
        <authorList>
            <person name="Kananen K."/>
            <person name="Auerbach J.A."/>
            <person name="Kautto E."/>
            <person name="Blachly J.S."/>
        </authorList>
    </citation>
    <scope>NUCLEOTIDE SEQUENCE [LARGE SCALE GENOMIC DNA]</scope>
    <source>
        <strain evidence="2">B95-8</strain>
        <tissue evidence="2">Cell line</tissue>
    </source>
</reference>
<evidence type="ECO:0000256" key="1">
    <source>
        <dbReference type="SAM" id="MobiDB-lite"/>
    </source>
</evidence>
<organism evidence="2 3">
    <name type="scientific">Saguinus oedipus</name>
    <name type="common">Cotton-top tamarin</name>
    <name type="synonym">Oedipomidas oedipus</name>
    <dbReference type="NCBI Taxonomy" id="9490"/>
    <lineage>
        <taxon>Eukaryota</taxon>
        <taxon>Metazoa</taxon>
        <taxon>Chordata</taxon>
        <taxon>Craniata</taxon>
        <taxon>Vertebrata</taxon>
        <taxon>Euteleostomi</taxon>
        <taxon>Mammalia</taxon>
        <taxon>Eutheria</taxon>
        <taxon>Euarchontoglires</taxon>
        <taxon>Primates</taxon>
        <taxon>Haplorrhini</taxon>
        <taxon>Platyrrhini</taxon>
        <taxon>Cebidae</taxon>
        <taxon>Callitrichinae</taxon>
        <taxon>Saguinus</taxon>
    </lineage>
</organism>
<name>A0ABQ9VNZ6_SAGOE</name>
<feature type="region of interest" description="Disordered" evidence="1">
    <location>
        <begin position="1"/>
        <end position="65"/>
    </location>
</feature>
<accession>A0ABQ9VNZ6</accession>
<evidence type="ECO:0000313" key="3">
    <source>
        <dbReference type="Proteomes" id="UP001266305"/>
    </source>
</evidence>
<keyword evidence="3" id="KW-1185">Reference proteome</keyword>
<proteinExistence type="predicted"/>
<dbReference type="EMBL" id="JASSZA010000005">
    <property type="protein sequence ID" value="KAK2111107.1"/>
    <property type="molecule type" value="Genomic_DNA"/>
</dbReference>
<dbReference type="Proteomes" id="UP001266305">
    <property type="component" value="Unassembled WGS sequence"/>
</dbReference>
<protein>
    <submittedName>
        <fullName evidence="2">Rho GTPase-activating protein 44</fullName>
    </submittedName>
</protein>
<evidence type="ECO:0000313" key="2">
    <source>
        <dbReference type="EMBL" id="KAK2111107.1"/>
    </source>
</evidence>
<comment type="caution">
    <text evidence="2">The sequence shown here is derived from an EMBL/GenBank/DDBJ whole genome shotgun (WGS) entry which is preliminary data.</text>
</comment>
<sequence>MQPPAPPAELAAPLPSPLPEQPLDSPAAPAVSPSGLGLQPGPERTRRRLRNGLAVTMNPLQDLVT</sequence>
<gene>
    <name evidence="2" type="primary">ARHGAP44_1</name>
    <name evidence="2" type="ORF">P7K49_010853</name>
</gene>